<dbReference type="PANTHER" id="PTHR34560:SF1">
    <property type="entry name" value="START DOMAIN-CONTAINING PROTEIN"/>
    <property type="match status" value="1"/>
</dbReference>
<reference evidence="1 2" key="1">
    <citation type="submission" date="2019-01" db="EMBL/GenBank/DDBJ databases">
        <authorList>
            <person name="Ferrante I. M."/>
        </authorList>
    </citation>
    <scope>NUCLEOTIDE SEQUENCE [LARGE SCALE GENOMIC DNA]</scope>
    <source>
        <strain evidence="1 2">B856</strain>
    </source>
</reference>
<dbReference type="PANTHER" id="PTHR34560">
    <property type="entry name" value="POLYKETIDE CYCLASE/DEHYDRASE/LIPID TRANSPORT SUPERFAMILY PROTEIN"/>
    <property type="match status" value="1"/>
</dbReference>
<dbReference type="InterPro" id="IPR023393">
    <property type="entry name" value="START-like_dom_sf"/>
</dbReference>
<gene>
    <name evidence="1" type="ORF">PSNMU_V1.4_AUG-EV-PASAV3_0066650</name>
</gene>
<evidence type="ECO:0008006" key="3">
    <source>
        <dbReference type="Google" id="ProtNLM"/>
    </source>
</evidence>
<sequence length="340" mass="38907">MNESSPDPSPDTTDDAVLLERAEEFYGEERLLKAAEVLKQVKDKDNCLTDRHKRILRWADLIESGIDNLLQDPERDGSPWIKQREQHGHRDFLVFYQLTDNNKLIARIDCAFESSLLVPLLSVFNESELFSSWMPCWERPVRLGISRSEKLKDEGRGKQIIRVTTSLAWPFADREVVFRVMAADAIEEDRSCIAIQAVSQTSDDDPVIPKATREAVRVDFSNFMLIQACPPDHPCVARSKHHSNDKDHEPLILMNLTLEVDPHLGVVPQSVQNFVTRTVIGRLWLALLHVAEDVRDGKRPRHKEAIDAKPELYDWIKERVGVMIENLGKEKEKLGCEPSM</sequence>
<protein>
    <recommendedName>
        <fullName evidence="3">START domain-containing protein</fullName>
    </recommendedName>
</protein>
<dbReference type="OrthoDB" id="17317at2759"/>
<keyword evidence="2" id="KW-1185">Reference proteome</keyword>
<organism evidence="1 2">
    <name type="scientific">Pseudo-nitzschia multistriata</name>
    <dbReference type="NCBI Taxonomy" id="183589"/>
    <lineage>
        <taxon>Eukaryota</taxon>
        <taxon>Sar</taxon>
        <taxon>Stramenopiles</taxon>
        <taxon>Ochrophyta</taxon>
        <taxon>Bacillariophyta</taxon>
        <taxon>Bacillariophyceae</taxon>
        <taxon>Bacillariophycidae</taxon>
        <taxon>Bacillariales</taxon>
        <taxon>Bacillariaceae</taxon>
        <taxon>Pseudo-nitzschia</taxon>
    </lineage>
</organism>
<dbReference type="AlphaFoldDB" id="A0A448ZCM9"/>
<name>A0A448ZCM9_9STRA</name>
<dbReference type="Gene3D" id="3.30.530.20">
    <property type="match status" value="1"/>
</dbReference>
<proteinExistence type="predicted"/>
<accession>A0A448ZCM9</accession>
<evidence type="ECO:0000313" key="1">
    <source>
        <dbReference type="EMBL" id="VEU39788.1"/>
    </source>
</evidence>
<dbReference type="Proteomes" id="UP000291116">
    <property type="component" value="Unassembled WGS sequence"/>
</dbReference>
<evidence type="ECO:0000313" key="2">
    <source>
        <dbReference type="Proteomes" id="UP000291116"/>
    </source>
</evidence>
<dbReference type="EMBL" id="CAACVS010000236">
    <property type="protein sequence ID" value="VEU39788.1"/>
    <property type="molecule type" value="Genomic_DNA"/>
</dbReference>
<dbReference type="SUPFAM" id="SSF55961">
    <property type="entry name" value="Bet v1-like"/>
    <property type="match status" value="1"/>
</dbReference>